<comment type="similarity">
    <text evidence="3">Belongs to the prokaryotic molybdopterin-containing oxidoreductase family. NasA/NapA/NarB subfamily.</text>
</comment>
<keyword evidence="11" id="KW-0408">Iron</keyword>
<dbReference type="CDD" id="cd02791">
    <property type="entry name" value="MopB_CT_Nitrate-R-NapA-like"/>
    <property type="match status" value="1"/>
</dbReference>
<dbReference type="GO" id="GO:0043546">
    <property type="term" value="F:molybdopterin cofactor binding"/>
    <property type="evidence" value="ECO:0007669"/>
    <property type="project" value="InterPro"/>
</dbReference>
<keyword evidence="10 15" id="KW-0560">Oxidoreductase</keyword>
<dbReference type="InterPro" id="IPR027467">
    <property type="entry name" value="MopterinOxRdtase_cofactor_BS"/>
</dbReference>
<dbReference type="PANTHER" id="PTHR43105:SF11">
    <property type="entry name" value="PERIPLASMIC NITRATE REDUCTASE"/>
    <property type="match status" value="1"/>
</dbReference>
<dbReference type="InterPro" id="IPR006963">
    <property type="entry name" value="Mopterin_OxRdtase_4Fe-4S_dom"/>
</dbReference>
<dbReference type="SUPFAM" id="SSF53706">
    <property type="entry name" value="Formate dehydrogenase/DMSO reductase, domains 1-3"/>
    <property type="match status" value="1"/>
</dbReference>
<dbReference type="InterPro" id="IPR006311">
    <property type="entry name" value="TAT_signal"/>
</dbReference>
<dbReference type="EC" id="1.7.99.4" evidence="15"/>
<dbReference type="GO" id="GO:0008940">
    <property type="term" value="F:nitrate reductase activity"/>
    <property type="evidence" value="ECO:0007669"/>
    <property type="project" value="InterPro"/>
</dbReference>
<protein>
    <submittedName>
        <fullName evidence="15">Periplasmic nitrate reductase</fullName>
        <ecNumber evidence="15">1.7.99.4</ecNumber>
    </submittedName>
</protein>
<dbReference type="Pfam" id="PF00384">
    <property type="entry name" value="Molybdopterin"/>
    <property type="match status" value="1"/>
</dbReference>
<dbReference type="InterPro" id="IPR050123">
    <property type="entry name" value="Prok_molybdopt-oxidoreductase"/>
</dbReference>
<evidence type="ECO:0000256" key="10">
    <source>
        <dbReference type="ARBA" id="ARBA00023002"/>
    </source>
</evidence>
<dbReference type="AlphaFoldDB" id="A0A3B1BW83"/>
<dbReference type="PROSITE" id="PS51318">
    <property type="entry name" value="TAT"/>
    <property type="match status" value="1"/>
</dbReference>
<keyword evidence="9" id="KW-0249">Electron transport</keyword>
<keyword evidence="4" id="KW-0813">Transport</keyword>
<dbReference type="InterPro" id="IPR019546">
    <property type="entry name" value="TAT_signal_bac_arc"/>
</dbReference>
<dbReference type="HAMAP" id="MF_01630">
    <property type="entry name" value="Nitrate_reduct_NapA"/>
    <property type="match status" value="1"/>
</dbReference>
<dbReference type="Gene3D" id="3.40.50.740">
    <property type="match status" value="1"/>
</dbReference>
<dbReference type="NCBIfam" id="NF010055">
    <property type="entry name" value="PRK13532.1"/>
    <property type="match status" value="1"/>
</dbReference>
<evidence type="ECO:0000256" key="3">
    <source>
        <dbReference type="ARBA" id="ARBA00008747"/>
    </source>
</evidence>
<evidence type="ECO:0000256" key="4">
    <source>
        <dbReference type="ARBA" id="ARBA00022448"/>
    </source>
</evidence>
<dbReference type="GO" id="GO:0016020">
    <property type="term" value="C:membrane"/>
    <property type="evidence" value="ECO:0007669"/>
    <property type="project" value="TreeGrafter"/>
</dbReference>
<comment type="cofactor">
    <cofactor evidence="1">
        <name>Mo-bis(molybdopterin guanine dinucleotide)</name>
        <dbReference type="ChEBI" id="CHEBI:60539"/>
    </cofactor>
</comment>
<keyword evidence="13" id="KW-0534">Nitrate assimilation</keyword>
<comment type="cofactor">
    <cofactor evidence="2">
        <name>[4Fe-4S] cluster</name>
        <dbReference type="ChEBI" id="CHEBI:49883"/>
    </cofactor>
</comment>
<dbReference type="PROSITE" id="PS51669">
    <property type="entry name" value="4FE4S_MOW_BIS_MGD"/>
    <property type="match status" value="1"/>
</dbReference>
<dbReference type="InterPro" id="IPR041957">
    <property type="entry name" value="CT_Nitrate-R-NapA-like"/>
</dbReference>
<dbReference type="InterPro" id="IPR009010">
    <property type="entry name" value="Asp_de-COase-like_dom_sf"/>
</dbReference>
<evidence type="ECO:0000256" key="6">
    <source>
        <dbReference type="ARBA" id="ARBA00022505"/>
    </source>
</evidence>
<dbReference type="Gene3D" id="3.40.228.10">
    <property type="entry name" value="Dimethylsulfoxide Reductase, domain 2"/>
    <property type="match status" value="1"/>
</dbReference>
<dbReference type="GO" id="GO:0042128">
    <property type="term" value="P:nitrate assimilation"/>
    <property type="evidence" value="ECO:0007669"/>
    <property type="project" value="UniProtKB-KW"/>
</dbReference>
<dbReference type="GO" id="GO:0030151">
    <property type="term" value="F:molybdenum ion binding"/>
    <property type="evidence" value="ECO:0007669"/>
    <property type="project" value="InterPro"/>
</dbReference>
<keyword evidence="5" id="KW-0004">4Fe-4S</keyword>
<evidence type="ECO:0000256" key="2">
    <source>
        <dbReference type="ARBA" id="ARBA00001966"/>
    </source>
</evidence>
<dbReference type="GO" id="GO:0051539">
    <property type="term" value="F:4 iron, 4 sulfur cluster binding"/>
    <property type="evidence" value="ECO:0007669"/>
    <property type="project" value="UniProtKB-KW"/>
</dbReference>
<dbReference type="PROSITE" id="PS00551">
    <property type="entry name" value="MOLYBDOPTERIN_PROK_1"/>
    <property type="match status" value="1"/>
</dbReference>
<gene>
    <name evidence="15" type="ORF">MNBD_NITROSPINAE01-585</name>
</gene>
<dbReference type="PANTHER" id="PTHR43105">
    <property type="entry name" value="RESPIRATORY NITRATE REDUCTASE"/>
    <property type="match status" value="1"/>
</dbReference>
<reference evidence="15" key="1">
    <citation type="submission" date="2018-06" db="EMBL/GenBank/DDBJ databases">
        <authorList>
            <person name="Zhirakovskaya E."/>
        </authorList>
    </citation>
    <scope>NUCLEOTIDE SEQUENCE</scope>
</reference>
<evidence type="ECO:0000256" key="1">
    <source>
        <dbReference type="ARBA" id="ARBA00001942"/>
    </source>
</evidence>
<keyword evidence="8" id="KW-0732">Signal</keyword>
<dbReference type="Gene3D" id="2.40.40.20">
    <property type="match status" value="1"/>
</dbReference>
<dbReference type="CDD" id="cd02754">
    <property type="entry name" value="MopB_Nitrate-R-NapA-like"/>
    <property type="match status" value="1"/>
</dbReference>
<keyword evidence="6" id="KW-0500">Molybdenum</keyword>
<dbReference type="Pfam" id="PF04879">
    <property type="entry name" value="Molybdop_Fe4S4"/>
    <property type="match status" value="1"/>
</dbReference>
<dbReference type="InterPro" id="IPR006657">
    <property type="entry name" value="MoPterin_dinucl-bd_dom"/>
</dbReference>
<evidence type="ECO:0000256" key="9">
    <source>
        <dbReference type="ARBA" id="ARBA00022982"/>
    </source>
</evidence>
<evidence type="ECO:0000313" key="15">
    <source>
        <dbReference type="EMBL" id="VAX14940.1"/>
    </source>
</evidence>
<dbReference type="Gene3D" id="3.30.200.210">
    <property type="match status" value="1"/>
</dbReference>
<dbReference type="InterPro" id="IPR006656">
    <property type="entry name" value="Mopterin_OxRdtase"/>
</dbReference>
<name>A0A3B1BW83_9ZZZZ</name>
<accession>A0A3B1BW83</accession>
<dbReference type="NCBIfam" id="TIGR01409">
    <property type="entry name" value="TAT_signal_seq"/>
    <property type="match status" value="1"/>
</dbReference>
<feature type="domain" description="4Fe-4S Mo/W bis-MGD-type" evidence="14">
    <location>
        <begin position="35"/>
        <end position="91"/>
    </location>
</feature>
<organism evidence="15">
    <name type="scientific">hydrothermal vent metagenome</name>
    <dbReference type="NCBI Taxonomy" id="652676"/>
    <lineage>
        <taxon>unclassified sequences</taxon>
        <taxon>metagenomes</taxon>
        <taxon>ecological metagenomes</taxon>
    </lineage>
</organism>
<sequence length="822" mass="91836">MDLSRRDFIKSSAAAATLAAATGMPLPATAANDGIKWDKAVCRFCGTGCGILAGVKNNRVVATKGDPDAPVNRGLNCIKGYFLSKIQYGEDRLKKPLIRMKNGKFDKNGDFKEATWDQAFDLIESKYREVLKKKGPDGVAMFGSGQWTIWEGYAAVKFMKAGLRSNNLDPNARHCMASAVAGFMKTFGIDEPMGSYDDIEHADTFVLWGANMSEMHPILFSRIMNRKLSNKGVKLYNMSTIDNRSSALADDVLIFTPQSDLAIANYIANYIIQTGAVNEAFVKKHCNFKVGPTDIGYGLRASHPLEQGQKNRNKAGAGKMTDFAAYKKFVSEYDIEKAHKISGVPKDKLLTLAKQYADPKRRVTSFWTMGMNQHTRGTWINNIVYNIHLLTGKISTPGNSPYSLTGQPSACGTAREVGTFAHRLPADMVVKKKPHRDIAEKIWDLPEGTVNPKVGTHAVKMMRALEDKKVNLLWVMCANAFQDFPNLNNWIKAARDPENFIVTSEIYPCASTQVADVILPTAMIYEKEGAYGNAERRTQFWHQQVKVNDDRRSDLWQLAEISKRFKLEEVWPADLIAKRPDLKGKTVYDQMFGRLAKEFPAPSSGLNDEAEHFGFYIQKALFEEYRKFGAGHGHDMAPFDTYHKVRGLKWPVVNGKETERRFVEGSDPYVPAGAGYSFYGNKATGNRANIWLRPYAPAAESPDGKFPLWLCTGRVLEHWHSGTMTRRVSELYRAVPSATVSIHPDDAKAKGIKRNDLVKVESRRGHIVARAEILGRNKVPKGLIYVPWFDESILINKVTLDATCPISKQSDFKKCAVKISKA</sequence>
<dbReference type="SMART" id="SM00926">
    <property type="entry name" value="Molybdop_Fe4S4"/>
    <property type="match status" value="1"/>
</dbReference>
<dbReference type="Pfam" id="PF01568">
    <property type="entry name" value="Molydop_binding"/>
    <property type="match status" value="1"/>
</dbReference>
<proteinExistence type="inferred from homology"/>
<dbReference type="FunFam" id="2.40.40.20:FF:000005">
    <property type="entry name" value="Periplasmic nitrate reductase"/>
    <property type="match status" value="1"/>
</dbReference>
<dbReference type="EMBL" id="UOGC01000001">
    <property type="protein sequence ID" value="VAX14940.1"/>
    <property type="molecule type" value="Genomic_DNA"/>
</dbReference>
<evidence type="ECO:0000256" key="12">
    <source>
        <dbReference type="ARBA" id="ARBA00023014"/>
    </source>
</evidence>
<evidence type="ECO:0000256" key="13">
    <source>
        <dbReference type="ARBA" id="ARBA00023063"/>
    </source>
</evidence>
<evidence type="ECO:0000256" key="8">
    <source>
        <dbReference type="ARBA" id="ARBA00022729"/>
    </source>
</evidence>
<evidence type="ECO:0000259" key="14">
    <source>
        <dbReference type="PROSITE" id="PS51669"/>
    </source>
</evidence>
<dbReference type="SUPFAM" id="SSF50692">
    <property type="entry name" value="ADC-like"/>
    <property type="match status" value="1"/>
</dbReference>
<evidence type="ECO:0000256" key="5">
    <source>
        <dbReference type="ARBA" id="ARBA00022485"/>
    </source>
</evidence>
<keyword evidence="7" id="KW-0479">Metal-binding</keyword>
<dbReference type="InterPro" id="IPR010051">
    <property type="entry name" value="Periplasm_NO3_reductase_lsu"/>
</dbReference>
<dbReference type="NCBIfam" id="TIGR01706">
    <property type="entry name" value="NAPA"/>
    <property type="match status" value="1"/>
</dbReference>
<evidence type="ECO:0000256" key="7">
    <source>
        <dbReference type="ARBA" id="ARBA00022723"/>
    </source>
</evidence>
<evidence type="ECO:0000256" key="11">
    <source>
        <dbReference type="ARBA" id="ARBA00023004"/>
    </source>
</evidence>
<dbReference type="GO" id="GO:0009325">
    <property type="term" value="C:nitrate reductase complex"/>
    <property type="evidence" value="ECO:0007669"/>
    <property type="project" value="TreeGrafter"/>
</dbReference>
<keyword evidence="12" id="KW-0411">Iron-sulfur</keyword>